<protein>
    <submittedName>
        <fullName evidence="2">Uncharacterized protein</fullName>
    </submittedName>
</protein>
<name>A0A1F7U0E7_9BACT</name>
<dbReference type="STRING" id="1802389.A3C17_03790"/>
<evidence type="ECO:0000256" key="1">
    <source>
        <dbReference type="SAM" id="Phobius"/>
    </source>
</evidence>
<dbReference type="AlphaFoldDB" id="A0A1F7U0E7"/>
<feature type="transmembrane region" description="Helical" evidence="1">
    <location>
        <begin position="34"/>
        <end position="53"/>
    </location>
</feature>
<comment type="caution">
    <text evidence="2">The sequence shown here is derived from an EMBL/GenBank/DDBJ whole genome shotgun (WGS) entry which is preliminary data.</text>
</comment>
<proteinExistence type="predicted"/>
<reference evidence="2 3" key="1">
    <citation type="journal article" date="2016" name="Nat. Commun.">
        <title>Thousands of microbial genomes shed light on interconnected biogeochemical processes in an aquifer system.</title>
        <authorList>
            <person name="Anantharaman K."/>
            <person name="Brown C.T."/>
            <person name="Hug L.A."/>
            <person name="Sharon I."/>
            <person name="Castelle C.J."/>
            <person name="Probst A.J."/>
            <person name="Thomas B.C."/>
            <person name="Singh A."/>
            <person name="Wilkins M.J."/>
            <person name="Karaoz U."/>
            <person name="Brodie E.L."/>
            <person name="Williams K.H."/>
            <person name="Hubbard S.S."/>
            <person name="Banfield J.F."/>
        </authorList>
    </citation>
    <scope>NUCLEOTIDE SEQUENCE [LARGE SCALE GENOMIC DNA]</scope>
</reference>
<dbReference type="EMBL" id="MGDX01000016">
    <property type="protein sequence ID" value="OGL71244.1"/>
    <property type="molecule type" value="Genomic_DNA"/>
</dbReference>
<keyword evidence="1" id="KW-1133">Transmembrane helix</keyword>
<keyword evidence="1" id="KW-0812">Transmembrane</keyword>
<evidence type="ECO:0000313" key="2">
    <source>
        <dbReference type="EMBL" id="OGL71244.1"/>
    </source>
</evidence>
<feature type="transmembrane region" description="Helical" evidence="1">
    <location>
        <begin position="74"/>
        <end position="107"/>
    </location>
</feature>
<accession>A0A1F7U0E7</accession>
<dbReference type="Proteomes" id="UP000177097">
    <property type="component" value="Unassembled WGS sequence"/>
</dbReference>
<evidence type="ECO:0000313" key="3">
    <source>
        <dbReference type="Proteomes" id="UP000177097"/>
    </source>
</evidence>
<organism evidence="2 3">
    <name type="scientific">Candidatus Uhrbacteria bacterium RIFCSPHIGHO2_02_FULL_53_13</name>
    <dbReference type="NCBI Taxonomy" id="1802389"/>
    <lineage>
        <taxon>Bacteria</taxon>
        <taxon>Candidatus Uhriibacteriota</taxon>
    </lineage>
</organism>
<gene>
    <name evidence="2" type="ORF">A3C17_03790</name>
</gene>
<keyword evidence="1" id="KW-0472">Membrane</keyword>
<sequence length="118" mass="13247">MTWWRKLFFVTGLVILTVGGVCNLQGVFGPKVDVGALVLSAGCVYVISVLYWSMEKRGFENLDYHRMSLRETGILVFLMLIPIVLALLTTWWLLLIAWIGTVLGFLASFPPSKPKRSV</sequence>